<evidence type="ECO:0000256" key="4">
    <source>
        <dbReference type="ARBA" id="ARBA00023136"/>
    </source>
</evidence>
<keyword evidence="7" id="KW-1185">Reference proteome</keyword>
<feature type="transmembrane region" description="Helical" evidence="5">
    <location>
        <begin position="133"/>
        <end position="158"/>
    </location>
</feature>
<dbReference type="Pfam" id="PF04479">
    <property type="entry name" value="RTA1"/>
    <property type="match status" value="1"/>
</dbReference>
<dbReference type="PANTHER" id="PTHR31465:SF1">
    <property type="entry name" value="PROTEIN RTA1-RELATED"/>
    <property type="match status" value="1"/>
</dbReference>
<dbReference type="VEuPathDB" id="FungiDB:LEMA_P091340.1"/>
<evidence type="ECO:0000256" key="2">
    <source>
        <dbReference type="ARBA" id="ARBA00022692"/>
    </source>
</evidence>
<feature type="transmembrane region" description="Helical" evidence="5">
    <location>
        <begin position="22"/>
        <end position="46"/>
    </location>
</feature>
<dbReference type="Proteomes" id="UP000002668">
    <property type="component" value="Genome"/>
</dbReference>
<dbReference type="AlphaFoldDB" id="E5A208"/>
<sequence>MASRGYVDPNWPPPGGDGNTSVIIYGYTPSFALGVLGCVLFFVAGLAHGWQLLKYRSWYFSTMMIGIGFEIVGYTFRILSARVNPYKLNYFVIQYFFIVVAPVFFAAAIYTLLSRLISATSRQYAPLKPKLILWIFITCDVVATIVQILGAALIGVAASNRKDTTTPNNILLAGLAFQAATFFVFIVLFGLFVGRAKQVLFKTIGKGFYAAFSLAVALFYMRICFRLAETADGLYGRLNTNEVYFGTLEFMPVVLATLLLSAWHPGRDAPVKNSEAFEQLFATNIPLLVGTFPCHVLALTSYIYFDVDYTISATPRFTIYQHPT</sequence>
<feature type="transmembrane region" description="Helical" evidence="5">
    <location>
        <begin position="284"/>
        <end position="305"/>
    </location>
</feature>
<gene>
    <name evidence="6" type="ORF">LEMA_P091340.1</name>
</gene>
<reference evidence="7" key="1">
    <citation type="journal article" date="2011" name="Nat. Commun.">
        <title>Effector diversification within compartments of the Leptosphaeria maculans genome affected by Repeat-Induced Point mutations.</title>
        <authorList>
            <person name="Rouxel T."/>
            <person name="Grandaubert J."/>
            <person name="Hane J.K."/>
            <person name="Hoede C."/>
            <person name="van de Wouw A.P."/>
            <person name="Couloux A."/>
            <person name="Dominguez V."/>
            <person name="Anthouard V."/>
            <person name="Bally P."/>
            <person name="Bourras S."/>
            <person name="Cozijnsen A.J."/>
            <person name="Ciuffetti L.M."/>
            <person name="Degrave A."/>
            <person name="Dilmaghani A."/>
            <person name="Duret L."/>
            <person name="Fudal I."/>
            <person name="Goodwin S.B."/>
            <person name="Gout L."/>
            <person name="Glaser N."/>
            <person name="Linglin J."/>
            <person name="Kema G.H.J."/>
            <person name="Lapalu N."/>
            <person name="Lawrence C.B."/>
            <person name="May K."/>
            <person name="Meyer M."/>
            <person name="Ollivier B."/>
            <person name="Poulain J."/>
            <person name="Schoch C.L."/>
            <person name="Simon A."/>
            <person name="Spatafora J.W."/>
            <person name="Stachowiak A."/>
            <person name="Turgeon B.G."/>
            <person name="Tyler B.M."/>
            <person name="Vincent D."/>
            <person name="Weissenbach J."/>
            <person name="Amselem J."/>
            <person name="Quesneville H."/>
            <person name="Oliver R.P."/>
            <person name="Wincker P."/>
            <person name="Balesdent M.-H."/>
            <person name="Howlett B.J."/>
        </authorList>
    </citation>
    <scope>NUCLEOTIDE SEQUENCE [LARGE SCALE GENOMIC DNA]</scope>
    <source>
        <strain evidence="7">JN3 / isolate v23.1.3 / race Av1-4-5-6-7-8</strain>
    </source>
</reference>
<comment type="subcellular location">
    <subcellularLocation>
        <location evidence="1">Membrane</location>
        <topology evidence="1">Multi-pass membrane protein</topology>
    </subcellularLocation>
</comment>
<dbReference type="eggNOG" id="ENOG502SHYP">
    <property type="taxonomic scope" value="Eukaryota"/>
</dbReference>
<evidence type="ECO:0000256" key="3">
    <source>
        <dbReference type="ARBA" id="ARBA00022989"/>
    </source>
</evidence>
<dbReference type="InParanoid" id="E5A208"/>
<organism evidence="7">
    <name type="scientific">Leptosphaeria maculans (strain JN3 / isolate v23.1.3 / race Av1-4-5-6-7-8)</name>
    <name type="common">Blackleg fungus</name>
    <name type="synonym">Phoma lingam</name>
    <dbReference type="NCBI Taxonomy" id="985895"/>
    <lineage>
        <taxon>Eukaryota</taxon>
        <taxon>Fungi</taxon>
        <taxon>Dikarya</taxon>
        <taxon>Ascomycota</taxon>
        <taxon>Pezizomycotina</taxon>
        <taxon>Dothideomycetes</taxon>
        <taxon>Pleosporomycetidae</taxon>
        <taxon>Pleosporales</taxon>
        <taxon>Pleosporineae</taxon>
        <taxon>Leptosphaeriaceae</taxon>
        <taxon>Plenodomus</taxon>
        <taxon>Plenodomus lingam/Leptosphaeria maculans species complex</taxon>
    </lineage>
</organism>
<keyword evidence="2 5" id="KW-0812">Transmembrane</keyword>
<feature type="transmembrane region" description="Helical" evidence="5">
    <location>
        <begin position="243"/>
        <end position="263"/>
    </location>
</feature>
<dbReference type="STRING" id="985895.E5A208"/>
<evidence type="ECO:0000313" key="7">
    <source>
        <dbReference type="Proteomes" id="UP000002668"/>
    </source>
</evidence>
<dbReference type="EMBL" id="FP929132">
    <property type="protein sequence ID" value="CBX97725.1"/>
    <property type="molecule type" value="Genomic_DNA"/>
</dbReference>
<dbReference type="GO" id="GO:0016020">
    <property type="term" value="C:membrane"/>
    <property type="evidence" value="ECO:0007669"/>
    <property type="project" value="UniProtKB-SubCell"/>
</dbReference>
<evidence type="ECO:0000256" key="5">
    <source>
        <dbReference type="SAM" id="Phobius"/>
    </source>
</evidence>
<dbReference type="OMA" id="NEVYFAC"/>
<keyword evidence="4 5" id="KW-0472">Membrane</keyword>
<evidence type="ECO:0000256" key="1">
    <source>
        <dbReference type="ARBA" id="ARBA00004141"/>
    </source>
</evidence>
<proteinExistence type="predicted"/>
<dbReference type="OrthoDB" id="4521223at2759"/>
<dbReference type="HOGENOM" id="CLU_033465_6_2_1"/>
<feature type="transmembrane region" description="Helical" evidence="5">
    <location>
        <begin position="206"/>
        <end position="223"/>
    </location>
</feature>
<evidence type="ECO:0008006" key="8">
    <source>
        <dbReference type="Google" id="ProtNLM"/>
    </source>
</evidence>
<accession>E5A208</accession>
<feature type="transmembrane region" description="Helical" evidence="5">
    <location>
        <begin position="58"/>
        <end position="79"/>
    </location>
</feature>
<feature type="transmembrane region" description="Helical" evidence="5">
    <location>
        <begin position="170"/>
        <end position="194"/>
    </location>
</feature>
<dbReference type="PANTHER" id="PTHR31465">
    <property type="entry name" value="PROTEIN RTA1-RELATED"/>
    <property type="match status" value="1"/>
</dbReference>
<evidence type="ECO:0000313" key="6">
    <source>
        <dbReference type="EMBL" id="CBX97725.1"/>
    </source>
</evidence>
<protein>
    <recommendedName>
        <fullName evidence="8">RTA1 domain protein</fullName>
    </recommendedName>
</protein>
<name>E5A208_LEPMJ</name>
<dbReference type="InterPro" id="IPR007568">
    <property type="entry name" value="RTA1"/>
</dbReference>
<keyword evidence="3 5" id="KW-1133">Transmembrane helix</keyword>
<feature type="transmembrane region" description="Helical" evidence="5">
    <location>
        <begin position="91"/>
        <end position="113"/>
    </location>
</feature>